<organism evidence="1 2">
    <name type="scientific">Neotoma lepida</name>
    <name type="common">Desert woodrat</name>
    <dbReference type="NCBI Taxonomy" id="56216"/>
    <lineage>
        <taxon>Eukaryota</taxon>
        <taxon>Metazoa</taxon>
        <taxon>Chordata</taxon>
        <taxon>Craniata</taxon>
        <taxon>Vertebrata</taxon>
        <taxon>Euteleostomi</taxon>
        <taxon>Mammalia</taxon>
        <taxon>Eutheria</taxon>
        <taxon>Euarchontoglires</taxon>
        <taxon>Glires</taxon>
        <taxon>Rodentia</taxon>
        <taxon>Myomorpha</taxon>
        <taxon>Muroidea</taxon>
        <taxon>Cricetidae</taxon>
        <taxon>Neotominae</taxon>
        <taxon>Neotoma</taxon>
    </lineage>
</organism>
<evidence type="ECO:0000313" key="2">
    <source>
        <dbReference type="Proteomes" id="UP000092124"/>
    </source>
</evidence>
<keyword evidence="2" id="KW-1185">Reference proteome</keyword>
<proteinExistence type="predicted"/>
<feature type="non-terminal residue" evidence="1">
    <location>
        <position position="1"/>
    </location>
</feature>
<comment type="caution">
    <text evidence="1">The sequence shown here is derived from an EMBL/GenBank/DDBJ whole genome shotgun (WGS) entry which is preliminary data.</text>
</comment>
<evidence type="ECO:0000313" key="1">
    <source>
        <dbReference type="EMBL" id="OBS69577.1"/>
    </source>
</evidence>
<sequence length="77" mass="8915">KVHASTSWKTQWVRLQNHLFSCKLKANKGYHFKMDTIKMEKTPKVPKRPSSIEDIKSEVQANMKRGGSLLKVEAKFI</sequence>
<dbReference type="Gene3D" id="1.10.10.2100">
    <property type="match status" value="1"/>
</dbReference>
<dbReference type="AlphaFoldDB" id="A0A1A6GW53"/>
<gene>
    <name evidence="1" type="ORF">A6R68_01882</name>
</gene>
<feature type="non-terminal residue" evidence="1">
    <location>
        <position position="77"/>
    </location>
</feature>
<protein>
    <submittedName>
        <fullName evidence="1">Uncharacterized protein</fullName>
    </submittedName>
</protein>
<dbReference type="Proteomes" id="UP000092124">
    <property type="component" value="Unassembled WGS sequence"/>
</dbReference>
<accession>A0A1A6GW53</accession>
<name>A0A1A6GW53_NEOLE</name>
<dbReference type="EMBL" id="LZPO01068337">
    <property type="protein sequence ID" value="OBS69577.1"/>
    <property type="molecule type" value="Genomic_DNA"/>
</dbReference>
<dbReference type="STRING" id="56216.A0A1A6GW53"/>
<reference evidence="1 2" key="1">
    <citation type="submission" date="2016-06" db="EMBL/GenBank/DDBJ databases">
        <title>The Draft Genome Sequence and Annotation of the Desert Woodrat Neotoma lepida.</title>
        <authorList>
            <person name="Campbell M."/>
            <person name="Oakeson K.F."/>
            <person name="Yandell M."/>
            <person name="Halpert J.R."/>
            <person name="Dearing D."/>
        </authorList>
    </citation>
    <scope>NUCLEOTIDE SEQUENCE [LARGE SCALE GENOMIC DNA]</scope>
    <source>
        <strain evidence="1">417</strain>
        <tissue evidence="1">Liver</tissue>
    </source>
</reference>